<evidence type="ECO:0000313" key="1">
    <source>
        <dbReference type="EMBL" id="KRL58716.1"/>
    </source>
</evidence>
<evidence type="ECO:0000313" key="2">
    <source>
        <dbReference type="Proteomes" id="UP000051264"/>
    </source>
</evidence>
<name>A0A0R1RP61_9LACO</name>
<dbReference type="STRING" id="1423747.FC69_GL000146"/>
<dbReference type="eggNOG" id="COG2253">
    <property type="taxonomic scope" value="Bacteria"/>
</dbReference>
<sequence length="318" mass="37103">MYKIASADLGINEAILEKDYWIVLMLKILFSHDRFKKLFAFKGGTSLSKVFNKIQRFSEDIDLILDWQILGYSKNEPWDERSKTGQIKFNNEANERAANWIRLVLVPELNKTLIEMSIEKVKLKVSSIDSQTVQIQYPNGFKDNSILQEIRLEIGPLAAWTPVKNYPISAYIVEEFPQIFNDKLVIVPTVEAKRTFWEKVTIMHKEANRTKTLTPARYSRHYYDIYQLSQSTIKDEALNDVVLLKEVVSFKNKFYADNSAKYNEAIPGKIKLMPNEMQIEGLSKDYDVMKNMMFNESPSFQEILVELHRLENQINKLI</sequence>
<proteinExistence type="predicted"/>
<dbReference type="PATRIC" id="fig|1423747.3.peg.148"/>
<reference evidence="1 2" key="1">
    <citation type="journal article" date="2015" name="Genome Announc.">
        <title>Expanding the biotechnology potential of lactobacilli through comparative genomics of 213 strains and associated genera.</title>
        <authorList>
            <person name="Sun Z."/>
            <person name="Harris H.M."/>
            <person name="McCann A."/>
            <person name="Guo C."/>
            <person name="Argimon S."/>
            <person name="Zhang W."/>
            <person name="Yang X."/>
            <person name="Jeffery I.B."/>
            <person name="Cooney J.C."/>
            <person name="Kagawa T.F."/>
            <person name="Liu W."/>
            <person name="Song Y."/>
            <person name="Salvetti E."/>
            <person name="Wrobel A."/>
            <person name="Rasinkangas P."/>
            <person name="Parkhill J."/>
            <person name="Rea M.C."/>
            <person name="O'Sullivan O."/>
            <person name="Ritari J."/>
            <person name="Douillard F.P."/>
            <person name="Paul Ross R."/>
            <person name="Yang R."/>
            <person name="Briner A.E."/>
            <person name="Felis G.E."/>
            <person name="de Vos W.M."/>
            <person name="Barrangou R."/>
            <person name="Klaenhammer T.R."/>
            <person name="Caufield P.W."/>
            <person name="Cui Y."/>
            <person name="Zhang H."/>
            <person name="O'Toole P.W."/>
        </authorList>
    </citation>
    <scope>NUCLEOTIDE SEQUENCE [LARGE SCALE GENOMIC DNA]</scope>
    <source>
        <strain evidence="1 2">DSM 14340</strain>
    </source>
</reference>
<dbReference type="OrthoDB" id="9780929at2"/>
<comment type="caution">
    <text evidence="1">The sequence shown here is derived from an EMBL/GenBank/DDBJ whole genome shotgun (WGS) entry which is preliminary data.</text>
</comment>
<organism evidence="1 2">
    <name type="scientific">Latilactobacillus fuchuensis DSM 14340 = JCM 11249</name>
    <dbReference type="NCBI Taxonomy" id="1423747"/>
    <lineage>
        <taxon>Bacteria</taxon>
        <taxon>Bacillati</taxon>
        <taxon>Bacillota</taxon>
        <taxon>Bacilli</taxon>
        <taxon>Lactobacillales</taxon>
        <taxon>Lactobacillaceae</taxon>
        <taxon>Latilactobacillus</taxon>
    </lineage>
</organism>
<protein>
    <recommendedName>
        <fullName evidence="3">Nucleotidyl transferase AbiEii/AbiGii toxin family protein</fullName>
    </recommendedName>
</protein>
<dbReference type="EMBL" id="AZEX01000064">
    <property type="protein sequence ID" value="KRL58716.1"/>
    <property type="molecule type" value="Genomic_DNA"/>
</dbReference>
<dbReference type="AlphaFoldDB" id="A0A0R1RP61"/>
<dbReference type="RefSeq" id="WP_051552782.1">
    <property type="nucleotide sequence ID" value="NZ_AZEX01000064.1"/>
</dbReference>
<accession>A0A0R1RP61</accession>
<dbReference type="Pfam" id="PF08843">
    <property type="entry name" value="AbiEii"/>
    <property type="match status" value="1"/>
</dbReference>
<dbReference type="Gene3D" id="3.10.450.620">
    <property type="entry name" value="JHP933, nucleotidyltransferase-like core domain"/>
    <property type="match status" value="1"/>
</dbReference>
<evidence type="ECO:0008006" key="3">
    <source>
        <dbReference type="Google" id="ProtNLM"/>
    </source>
</evidence>
<gene>
    <name evidence="1" type="ORF">FC69_GL000146</name>
</gene>
<dbReference type="InterPro" id="IPR014942">
    <property type="entry name" value="AbiEii"/>
</dbReference>
<dbReference type="Proteomes" id="UP000051264">
    <property type="component" value="Unassembled WGS sequence"/>
</dbReference>